<gene>
    <name evidence="2" type="ORF">DL89DRAFT_94487</name>
</gene>
<feature type="compositionally biased region" description="Polar residues" evidence="1">
    <location>
        <begin position="133"/>
        <end position="143"/>
    </location>
</feature>
<accession>A0A1Y1VQ24</accession>
<sequence length="233" mass="26836">MARQWNPSRNRTPAEPREPEYQATSCEIHTATADDRGYQALQEPPAGDLRPKEQVAEKPVPLPKEFAVTAESLPDMDEDLEELWHMPMEPPVERPKHRRAKTPPMDDYDPPRFDAPRRVLAPLTPPDDRSMSPEYSRQRQYWQQGRAVSRHGRSRYDRRPQSACGDQEMRQQRSPRMRTAGVVPRPVIVVSRPLEAGRMDPVTPTSPELPMFSRRPTVDLEDMIDYGDDSDDT</sequence>
<evidence type="ECO:0000313" key="2">
    <source>
        <dbReference type="EMBL" id="ORX63412.1"/>
    </source>
</evidence>
<feature type="region of interest" description="Disordered" evidence="1">
    <location>
        <begin position="1"/>
        <end position="72"/>
    </location>
</feature>
<comment type="caution">
    <text evidence="2">The sequence shown here is derived from an EMBL/GenBank/DDBJ whole genome shotgun (WGS) entry which is preliminary data.</text>
</comment>
<proteinExistence type="predicted"/>
<dbReference type="Proteomes" id="UP000193922">
    <property type="component" value="Unassembled WGS sequence"/>
</dbReference>
<feature type="region of interest" description="Disordered" evidence="1">
    <location>
        <begin position="197"/>
        <end position="233"/>
    </location>
</feature>
<name>A0A1Y1VQ24_9FUNG</name>
<organism evidence="2 3">
    <name type="scientific">Linderina pennispora</name>
    <dbReference type="NCBI Taxonomy" id="61395"/>
    <lineage>
        <taxon>Eukaryota</taxon>
        <taxon>Fungi</taxon>
        <taxon>Fungi incertae sedis</taxon>
        <taxon>Zoopagomycota</taxon>
        <taxon>Kickxellomycotina</taxon>
        <taxon>Kickxellomycetes</taxon>
        <taxon>Kickxellales</taxon>
        <taxon>Kickxellaceae</taxon>
        <taxon>Linderina</taxon>
    </lineage>
</organism>
<evidence type="ECO:0000313" key="3">
    <source>
        <dbReference type="Proteomes" id="UP000193922"/>
    </source>
</evidence>
<dbReference type="RefSeq" id="XP_040738933.1">
    <property type="nucleotide sequence ID" value="XM_040892285.1"/>
</dbReference>
<keyword evidence="3" id="KW-1185">Reference proteome</keyword>
<protein>
    <submittedName>
        <fullName evidence="2">Uncharacterized protein</fullName>
    </submittedName>
</protein>
<dbReference type="EMBL" id="MCFD01000207">
    <property type="protein sequence ID" value="ORX63412.1"/>
    <property type="molecule type" value="Genomic_DNA"/>
</dbReference>
<feature type="compositionally biased region" description="Acidic residues" evidence="1">
    <location>
        <begin position="219"/>
        <end position="233"/>
    </location>
</feature>
<feature type="region of interest" description="Disordered" evidence="1">
    <location>
        <begin position="85"/>
        <end position="184"/>
    </location>
</feature>
<evidence type="ECO:0000256" key="1">
    <source>
        <dbReference type="SAM" id="MobiDB-lite"/>
    </source>
</evidence>
<dbReference type="GeneID" id="63808933"/>
<dbReference type="AlphaFoldDB" id="A0A1Y1VQ24"/>
<reference evidence="2 3" key="1">
    <citation type="submission" date="2016-07" db="EMBL/GenBank/DDBJ databases">
        <title>Pervasive Adenine N6-methylation of Active Genes in Fungi.</title>
        <authorList>
            <consortium name="DOE Joint Genome Institute"/>
            <person name="Mondo S.J."/>
            <person name="Dannebaum R.O."/>
            <person name="Kuo R.C."/>
            <person name="Labutti K."/>
            <person name="Haridas S."/>
            <person name="Kuo A."/>
            <person name="Salamov A."/>
            <person name="Ahrendt S.R."/>
            <person name="Lipzen A."/>
            <person name="Sullivan W."/>
            <person name="Andreopoulos W.B."/>
            <person name="Clum A."/>
            <person name="Lindquist E."/>
            <person name="Daum C."/>
            <person name="Ramamoorthy G.K."/>
            <person name="Gryganskyi A."/>
            <person name="Culley D."/>
            <person name="Magnuson J.K."/>
            <person name="James T.Y."/>
            <person name="O'Malley M.A."/>
            <person name="Stajich J.E."/>
            <person name="Spatafora J.W."/>
            <person name="Visel A."/>
            <person name="Grigoriev I.V."/>
        </authorList>
    </citation>
    <scope>NUCLEOTIDE SEQUENCE [LARGE SCALE GENOMIC DNA]</scope>
    <source>
        <strain evidence="2 3">ATCC 12442</strain>
    </source>
</reference>
<feature type="compositionally biased region" description="Polar residues" evidence="1">
    <location>
        <begin position="1"/>
        <end position="11"/>
    </location>
</feature>